<proteinExistence type="predicted"/>
<name>A0A0F9C8G0_9ZZZZ</name>
<feature type="non-terminal residue" evidence="1">
    <location>
        <position position="323"/>
    </location>
</feature>
<comment type="caution">
    <text evidence="1">The sequence shown here is derived from an EMBL/GenBank/DDBJ whole genome shotgun (WGS) entry which is preliminary data.</text>
</comment>
<accession>A0A0F9C8G0</accession>
<protein>
    <submittedName>
        <fullName evidence="1">Uncharacterized protein</fullName>
    </submittedName>
</protein>
<dbReference type="EMBL" id="LAZR01047998">
    <property type="protein sequence ID" value="KKK92921.1"/>
    <property type="molecule type" value="Genomic_DNA"/>
</dbReference>
<dbReference type="InterPro" id="IPR027417">
    <property type="entry name" value="P-loop_NTPase"/>
</dbReference>
<dbReference type="Gene3D" id="3.40.50.300">
    <property type="entry name" value="P-loop containing nucleotide triphosphate hydrolases"/>
    <property type="match status" value="1"/>
</dbReference>
<evidence type="ECO:0000313" key="1">
    <source>
        <dbReference type="EMBL" id="KKK92921.1"/>
    </source>
</evidence>
<sequence length="323" mass="38177">MKSTNNENLILSKIQVKNLFWRYNYTLDLSPNNDLTIFFGLNGTGKTTILRIIDNLAKLRFHEIAKEKFEKLIFHFYTSNLDDIHSIEINISHKNASIIEDFFSQEEKLFFIEIIKDNESMAQIEFTFEQYDILYQRIRENKYLDKSNIEDISKLLDGFYSEPSLKDIMEMNNISEEELTTDDFGDIQTYKLLDEIVEQNDSEHLKLLFKISLSLSCLFISSMRITVNSLTSLSEIIEKAKPHIYSIGETKDVEKEKKVEHEERIQIKLNKLKELLFIEAVKEISSNIQAAFKFKNLMYKYVQTFQEKVNHFLKYSKKIMECN</sequence>
<organism evidence="1">
    <name type="scientific">marine sediment metagenome</name>
    <dbReference type="NCBI Taxonomy" id="412755"/>
    <lineage>
        <taxon>unclassified sequences</taxon>
        <taxon>metagenomes</taxon>
        <taxon>ecological metagenomes</taxon>
    </lineage>
</organism>
<gene>
    <name evidence="1" type="ORF">LCGC14_2698050</name>
</gene>
<dbReference type="SUPFAM" id="SSF52540">
    <property type="entry name" value="P-loop containing nucleoside triphosphate hydrolases"/>
    <property type="match status" value="1"/>
</dbReference>
<reference evidence="1" key="1">
    <citation type="journal article" date="2015" name="Nature">
        <title>Complex archaea that bridge the gap between prokaryotes and eukaryotes.</title>
        <authorList>
            <person name="Spang A."/>
            <person name="Saw J.H."/>
            <person name="Jorgensen S.L."/>
            <person name="Zaremba-Niedzwiedzka K."/>
            <person name="Martijn J."/>
            <person name="Lind A.E."/>
            <person name="van Eijk R."/>
            <person name="Schleper C."/>
            <person name="Guy L."/>
            <person name="Ettema T.J."/>
        </authorList>
    </citation>
    <scope>NUCLEOTIDE SEQUENCE</scope>
</reference>
<dbReference type="AlphaFoldDB" id="A0A0F9C8G0"/>